<dbReference type="EMBL" id="AZXY01000001">
    <property type="protein sequence ID" value="KSZ60159.1"/>
    <property type="molecule type" value="Genomic_DNA"/>
</dbReference>
<dbReference type="Proteomes" id="UP000053060">
    <property type="component" value="Unassembled WGS sequence"/>
</dbReference>
<evidence type="ECO:0000313" key="3">
    <source>
        <dbReference type="Proteomes" id="UP000053060"/>
    </source>
</evidence>
<evidence type="ECO:0000259" key="1">
    <source>
        <dbReference type="PROSITE" id="PS50801"/>
    </source>
</evidence>
<dbReference type="InterPro" id="IPR058548">
    <property type="entry name" value="MlaB-like_STAS"/>
</dbReference>
<dbReference type="Gene3D" id="3.30.750.24">
    <property type="entry name" value="STAS domain"/>
    <property type="match status" value="1"/>
</dbReference>
<reference evidence="3" key="1">
    <citation type="submission" date="2015-01" db="EMBL/GenBank/DDBJ databases">
        <title>Draft genome sequence of Rhodococcus pyridinivorans strain KG-16, a hydrocarbon-degrading bacterium.</title>
        <authorList>
            <person name="Aggarwal R.K."/>
            <person name="Dawar C."/>
        </authorList>
    </citation>
    <scope>NUCLEOTIDE SEQUENCE [LARGE SCALE GENOMIC DNA]</scope>
    <source>
        <strain evidence="3">KG-16</strain>
    </source>
</reference>
<dbReference type="InterPro" id="IPR036513">
    <property type="entry name" value="STAS_dom_sf"/>
</dbReference>
<dbReference type="AlphaFoldDB" id="A0A0V9UQC2"/>
<feature type="domain" description="STAS" evidence="1">
    <location>
        <begin position="45"/>
        <end position="95"/>
    </location>
</feature>
<sequence length="140" mass="14908">MSTRTSTTRRIITHTGALSRAGAATVARAPRYRLDVHSPSRRCSVLRAKGDLDMTARAEFASTLGDLAHSGDHVVVDLSEVTFMYSEVASTLADVDHIRPGLFHIVAPTRQVRMLLDILAPDLDVTADAAPCNAGTAPAA</sequence>
<organism evidence="2 3">
    <name type="scientific">Rhodococcus pyridinivorans KG-16</name>
    <dbReference type="NCBI Taxonomy" id="1441730"/>
    <lineage>
        <taxon>Bacteria</taxon>
        <taxon>Bacillati</taxon>
        <taxon>Actinomycetota</taxon>
        <taxon>Actinomycetes</taxon>
        <taxon>Mycobacteriales</taxon>
        <taxon>Nocardiaceae</taxon>
        <taxon>Rhodococcus</taxon>
    </lineage>
</organism>
<dbReference type="SUPFAM" id="SSF52091">
    <property type="entry name" value="SpoIIaa-like"/>
    <property type="match status" value="1"/>
</dbReference>
<comment type="caution">
    <text evidence="2">The sequence shown here is derived from an EMBL/GenBank/DDBJ whole genome shotgun (WGS) entry which is preliminary data.</text>
</comment>
<dbReference type="PROSITE" id="PS50801">
    <property type="entry name" value="STAS"/>
    <property type="match status" value="1"/>
</dbReference>
<dbReference type="CDD" id="cd07043">
    <property type="entry name" value="STAS_anti-anti-sigma_factors"/>
    <property type="match status" value="1"/>
</dbReference>
<gene>
    <name evidence="2" type="ORF">Z045_01410</name>
</gene>
<name>A0A0V9UQC2_9NOCA</name>
<reference evidence="2 3" key="2">
    <citation type="journal article" date="2016" name="Genome Announc.">
        <title>Draft Genome Sequence of a Versatile Hydrocarbon-Degrading Bacterium, Rhodococcus pyridinivorans Strain KG-16, Collected from Oil Fields in India.</title>
        <authorList>
            <person name="Aggarwal R.K."/>
            <person name="Dawar C."/>
            <person name="Phanindranath R."/>
            <person name="Mutnuri L."/>
            <person name="Dayal A.M."/>
        </authorList>
    </citation>
    <scope>NUCLEOTIDE SEQUENCE [LARGE SCALE GENOMIC DNA]</scope>
    <source>
        <strain evidence="2 3">KG-16</strain>
    </source>
</reference>
<protein>
    <recommendedName>
        <fullName evidence="1">STAS domain-containing protein</fullName>
    </recommendedName>
</protein>
<evidence type="ECO:0000313" key="2">
    <source>
        <dbReference type="EMBL" id="KSZ60159.1"/>
    </source>
</evidence>
<dbReference type="RefSeq" id="WP_060650284.1">
    <property type="nucleotide sequence ID" value="NZ_AZXY01000001.1"/>
</dbReference>
<proteinExistence type="predicted"/>
<dbReference type="InterPro" id="IPR002645">
    <property type="entry name" value="STAS_dom"/>
</dbReference>
<accession>A0A0V9UQC2</accession>
<dbReference type="Pfam" id="PF13466">
    <property type="entry name" value="STAS_2"/>
    <property type="match status" value="1"/>
</dbReference>
<dbReference type="PATRIC" id="fig|1441730.3.peg.297"/>